<dbReference type="GO" id="GO:0020037">
    <property type="term" value="F:heme binding"/>
    <property type="evidence" value="ECO:0007669"/>
    <property type="project" value="InterPro"/>
</dbReference>
<dbReference type="RefSeq" id="WP_081749601.1">
    <property type="nucleotide sequence ID" value="NZ_AQQW01000001.1"/>
</dbReference>
<dbReference type="PANTHER" id="PTHR35008">
    <property type="entry name" value="BLL4482 PROTEIN-RELATED"/>
    <property type="match status" value="1"/>
</dbReference>
<dbReference type="GO" id="GO:0009055">
    <property type="term" value="F:electron transfer activity"/>
    <property type="evidence" value="ECO:0007669"/>
    <property type="project" value="InterPro"/>
</dbReference>
<dbReference type="Pfam" id="PF00034">
    <property type="entry name" value="Cytochrom_C"/>
    <property type="match status" value="2"/>
</dbReference>
<organism evidence="6 7">
    <name type="scientific">Roseivivax marinus</name>
    <dbReference type="NCBI Taxonomy" id="1379903"/>
    <lineage>
        <taxon>Bacteria</taxon>
        <taxon>Pseudomonadati</taxon>
        <taxon>Pseudomonadota</taxon>
        <taxon>Alphaproteobacteria</taxon>
        <taxon>Rhodobacterales</taxon>
        <taxon>Roseobacteraceae</taxon>
        <taxon>Roseivivax</taxon>
    </lineage>
</organism>
<dbReference type="PANTHER" id="PTHR35008:SF8">
    <property type="entry name" value="ALCOHOL DEHYDROGENASE CYTOCHROME C SUBUNIT"/>
    <property type="match status" value="1"/>
</dbReference>
<dbReference type="GO" id="GO:0046872">
    <property type="term" value="F:metal ion binding"/>
    <property type="evidence" value="ECO:0007669"/>
    <property type="project" value="UniProtKB-KW"/>
</dbReference>
<dbReference type="eggNOG" id="COG2010">
    <property type="taxonomic scope" value="Bacteria"/>
</dbReference>
<dbReference type="InterPro" id="IPR036909">
    <property type="entry name" value="Cyt_c-like_dom_sf"/>
</dbReference>
<proteinExistence type="predicted"/>
<name>W4HRN7_9RHOB</name>
<evidence type="ECO:0000256" key="2">
    <source>
        <dbReference type="ARBA" id="ARBA00022723"/>
    </source>
</evidence>
<keyword evidence="2 4" id="KW-0479">Metal-binding</keyword>
<accession>W4HRN7</accession>
<evidence type="ECO:0000256" key="3">
    <source>
        <dbReference type="ARBA" id="ARBA00023004"/>
    </source>
</evidence>
<reference evidence="6 7" key="1">
    <citation type="journal article" date="2014" name="Antonie Van Leeuwenhoek">
        <title>Roseivivax atlanticus sp. nov., isolated from surface seawater of the Atlantic Ocean.</title>
        <authorList>
            <person name="Li G."/>
            <person name="Lai Q."/>
            <person name="Liu X."/>
            <person name="Sun F."/>
            <person name="Shao Z."/>
        </authorList>
    </citation>
    <scope>NUCLEOTIDE SEQUENCE [LARGE SCALE GENOMIC DNA]</scope>
    <source>
        <strain evidence="6 7">22II-s10s</strain>
    </source>
</reference>
<comment type="caution">
    <text evidence="6">The sequence shown here is derived from an EMBL/GenBank/DDBJ whole genome shotgun (WGS) entry which is preliminary data.</text>
</comment>
<dbReference type="InterPro" id="IPR009056">
    <property type="entry name" value="Cyt_c-like_dom"/>
</dbReference>
<evidence type="ECO:0000259" key="5">
    <source>
        <dbReference type="PROSITE" id="PS51007"/>
    </source>
</evidence>
<sequence length="296" mass="31554">MIRTGLFGLVALAVIAGAAGLWFTRTTPAEPGRFEALSGDPVRGETVFVAAGCASCHHAPDAEGESKRVLAGGQRFPSDFGTFVAPNISTDPEHGIGAWEIGDFAGAVTQGVSPDGAHYYPAFPYAAYTRMADQDVADLWAFWQTLPADPTPSAAHEIAFPFSIRRSIGVWKALYLDDDWISPAEEPQLERGRTLVEALAHCGECHTPRTALGGLDSDRWLGGAPNPSGEGTIPSLRPEDLEWSASDIAYYLESGFTPDYDSVGGHMVAVVENFAQLEAADREAVAAYLKELPGGE</sequence>
<gene>
    <name evidence="6" type="ORF">ATO8_02245</name>
</gene>
<dbReference type="Gene3D" id="1.10.760.10">
    <property type="entry name" value="Cytochrome c-like domain"/>
    <property type="match status" value="2"/>
</dbReference>
<dbReference type="Proteomes" id="UP000019063">
    <property type="component" value="Unassembled WGS sequence"/>
</dbReference>
<dbReference type="PATRIC" id="fig|1317118.6.peg.465"/>
<protein>
    <submittedName>
        <fullName evidence="6">Putative alcohol dehydrogenase cytochrome subunit C</fullName>
    </submittedName>
</protein>
<feature type="domain" description="Cytochrome c" evidence="5">
    <location>
        <begin position="39"/>
        <end position="147"/>
    </location>
</feature>
<keyword evidence="7" id="KW-1185">Reference proteome</keyword>
<feature type="domain" description="Cytochrome c" evidence="5">
    <location>
        <begin position="187"/>
        <end position="293"/>
    </location>
</feature>
<keyword evidence="3 4" id="KW-0408">Iron</keyword>
<evidence type="ECO:0000256" key="1">
    <source>
        <dbReference type="ARBA" id="ARBA00022617"/>
    </source>
</evidence>
<dbReference type="AlphaFoldDB" id="W4HRN7"/>
<evidence type="ECO:0000313" key="7">
    <source>
        <dbReference type="Proteomes" id="UP000019063"/>
    </source>
</evidence>
<dbReference type="PROSITE" id="PS51007">
    <property type="entry name" value="CYTC"/>
    <property type="match status" value="2"/>
</dbReference>
<evidence type="ECO:0000313" key="6">
    <source>
        <dbReference type="EMBL" id="ETW14690.1"/>
    </source>
</evidence>
<evidence type="ECO:0000256" key="4">
    <source>
        <dbReference type="PROSITE-ProRule" id="PRU00433"/>
    </source>
</evidence>
<dbReference type="InterPro" id="IPR051459">
    <property type="entry name" value="Cytochrome_c-type_DH"/>
</dbReference>
<dbReference type="EMBL" id="AQQW01000001">
    <property type="protein sequence ID" value="ETW14690.1"/>
    <property type="molecule type" value="Genomic_DNA"/>
</dbReference>
<dbReference type="SUPFAM" id="SSF46626">
    <property type="entry name" value="Cytochrome c"/>
    <property type="match status" value="2"/>
</dbReference>
<keyword evidence="1 4" id="KW-0349">Heme</keyword>
<dbReference type="STRING" id="1379903.ATO8_02245"/>